<dbReference type="Proteomes" id="UP000489190">
    <property type="component" value="Unassembled WGS sequence"/>
</dbReference>
<gene>
    <name evidence="2" type="ORF">GHO30_19145</name>
    <name evidence="1" type="ORF">GHO39_10775</name>
</gene>
<evidence type="ECO:0000313" key="1">
    <source>
        <dbReference type="EMBL" id="MQT89614.1"/>
    </source>
</evidence>
<dbReference type="Proteomes" id="UP000470186">
    <property type="component" value="Unassembled WGS sequence"/>
</dbReference>
<evidence type="ECO:0000313" key="3">
    <source>
        <dbReference type="Proteomes" id="UP000470186"/>
    </source>
</evidence>
<organism evidence="2 3">
    <name type="scientific">Pseudomonas helleri</name>
    <dbReference type="NCBI Taxonomy" id="1608996"/>
    <lineage>
        <taxon>Bacteria</taxon>
        <taxon>Pseudomonadati</taxon>
        <taxon>Pseudomonadota</taxon>
        <taxon>Gammaproteobacteria</taxon>
        <taxon>Pseudomonadales</taxon>
        <taxon>Pseudomonadaceae</taxon>
        <taxon>Pseudomonas</taxon>
    </lineage>
</organism>
<comment type="caution">
    <text evidence="2">The sequence shown here is derived from an EMBL/GenBank/DDBJ whole genome shotgun (WGS) entry which is preliminary data.</text>
</comment>
<sequence length="305" mass="34346">MMEDFELLDRLKKHEAFGVSTVQRIASFGYQRAVDTINRLEAGGVIQANEASSQWNMVSPKAELLALYEQRKAALQEFENLPSQGVEPLILMDVPKGWAGATNRVLIVGQETLGWDFAPGDYYEWPYPPISSLEDFLGFPDSVGAMMHGYKMFEFARHQPGNVNSPFWRAYRQVREAVGDDPVGFDTKVLYTNLFKTAVDGTSIVKNGTTDEADNIWRASAQLLTREIELLQPDAVVFFTGPDYDRYLELEFPGLGWTPIGEHAQRSFAKLNHSALPAKSYRTYHPGYLSRGNWHLVEDICAALV</sequence>
<evidence type="ECO:0000313" key="4">
    <source>
        <dbReference type="Proteomes" id="UP000489190"/>
    </source>
</evidence>
<dbReference type="EMBL" id="WIVX01000110">
    <property type="protein sequence ID" value="MQU33472.1"/>
    <property type="molecule type" value="Genomic_DNA"/>
</dbReference>
<accession>A0A7X1YAB1</accession>
<dbReference type="RefSeq" id="WP_153328230.1">
    <property type="nucleotide sequence ID" value="NZ_JBQQJQ010000122.1"/>
</dbReference>
<dbReference type="EMBL" id="WIWI01000025">
    <property type="protein sequence ID" value="MQT89614.1"/>
    <property type="molecule type" value="Genomic_DNA"/>
</dbReference>
<protein>
    <submittedName>
        <fullName evidence="2">Uncharacterized protein</fullName>
    </submittedName>
</protein>
<dbReference type="AlphaFoldDB" id="A0A7X1YAB1"/>
<reference evidence="3 4" key="1">
    <citation type="submission" date="2019-10" db="EMBL/GenBank/DDBJ databases">
        <title>Evaluation of single-gene subtyping targets for Pseudomonas.</title>
        <authorList>
            <person name="Reichler S.J."/>
            <person name="Orsi R.H."/>
            <person name="Wiedmann M."/>
            <person name="Martin N.H."/>
            <person name="Murphy S.I."/>
        </authorList>
    </citation>
    <scope>NUCLEOTIDE SEQUENCE [LARGE SCALE GENOMIC DNA]</scope>
    <source>
        <strain evidence="2 3">FSL R10-2107</strain>
        <strain evidence="1 4">FSL R10-3254</strain>
    </source>
</reference>
<proteinExistence type="predicted"/>
<name>A0A7X1YAB1_9PSED</name>
<keyword evidence="3" id="KW-1185">Reference proteome</keyword>
<evidence type="ECO:0000313" key="2">
    <source>
        <dbReference type="EMBL" id="MQU33472.1"/>
    </source>
</evidence>